<feature type="signal peptide" evidence="1">
    <location>
        <begin position="1"/>
        <end position="23"/>
    </location>
</feature>
<sequence>MKFIYIITSCICLLAYFSPPVDSFGCSAAMCPIFPIFSSICCVMAHQCCHLALQRV</sequence>
<evidence type="ECO:0000256" key="1">
    <source>
        <dbReference type="SAM" id="SignalP"/>
    </source>
</evidence>
<proteinExistence type="evidence at transcript level"/>
<dbReference type="AlphaFoldDB" id="A0A2L2YVZ6"/>
<keyword evidence="1" id="KW-0732">Signal</keyword>
<reference evidence="2" key="1">
    <citation type="journal article" date="2016" name="Mol. Ecol. Resour.">
        <title>Evaluation of the impact of RNA preservation methods of spiders for de novo transcriptome assembly.</title>
        <authorList>
            <person name="Kono N."/>
            <person name="Nakamura H."/>
            <person name="Ito Y."/>
            <person name="Tomita M."/>
            <person name="Arakawa K."/>
        </authorList>
    </citation>
    <scope>NUCLEOTIDE SEQUENCE</scope>
    <source>
        <tissue evidence="2">Whole body</tissue>
    </source>
</reference>
<evidence type="ECO:0000313" key="2">
    <source>
        <dbReference type="EMBL" id="LAA11620.1"/>
    </source>
</evidence>
<feature type="chain" id="PRO_5014999027" evidence="1">
    <location>
        <begin position="24"/>
        <end position="56"/>
    </location>
</feature>
<name>A0A2L2YVZ6_PARTP</name>
<accession>A0A2L2YVZ6</accession>
<organism evidence="2">
    <name type="scientific">Parasteatoda tepidariorum</name>
    <name type="common">Common house spider</name>
    <name type="synonym">Achaearanea tepidariorum</name>
    <dbReference type="NCBI Taxonomy" id="114398"/>
    <lineage>
        <taxon>Eukaryota</taxon>
        <taxon>Metazoa</taxon>
        <taxon>Ecdysozoa</taxon>
        <taxon>Arthropoda</taxon>
        <taxon>Chelicerata</taxon>
        <taxon>Arachnida</taxon>
        <taxon>Araneae</taxon>
        <taxon>Araneomorphae</taxon>
        <taxon>Entelegynae</taxon>
        <taxon>Araneoidea</taxon>
        <taxon>Theridiidae</taxon>
        <taxon>Parasteatoda</taxon>
    </lineage>
</organism>
<dbReference type="EMBL" id="IAAA01052912">
    <property type="protein sequence ID" value="LAA11620.1"/>
    <property type="molecule type" value="mRNA"/>
</dbReference>
<protein>
    <submittedName>
        <fullName evidence="2">Uncharacterized protein</fullName>
    </submittedName>
</protein>